<comment type="caution">
    <text evidence="1">The sequence shown here is derived from an EMBL/GenBank/DDBJ whole genome shotgun (WGS) entry which is preliminary data.</text>
</comment>
<reference evidence="1" key="1">
    <citation type="submission" date="2017-12" db="EMBL/GenBank/DDBJ databases">
        <title>Genomics of Macrococcus caseolyticus.</title>
        <authorList>
            <person name="MacFadyen A.C."/>
            <person name="Paterson G.K."/>
        </authorList>
    </citation>
    <scope>NUCLEOTIDE SEQUENCE</scope>
    <source>
        <strain evidence="1">5459_5_49</strain>
    </source>
</reference>
<gene>
    <name evidence="1" type="ORF">CW682_10715</name>
</gene>
<evidence type="ECO:0000313" key="1">
    <source>
        <dbReference type="EMBL" id="PKE55665.1"/>
    </source>
</evidence>
<organism evidence="1 2">
    <name type="scientific">Macrococcoides caseolyticum</name>
    <dbReference type="NCBI Taxonomy" id="69966"/>
    <lineage>
        <taxon>Bacteria</taxon>
        <taxon>Bacillati</taxon>
        <taxon>Bacillota</taxon>
        <taxon>Bacilli</taxon>
        <taxon>Bacillales</taxon>
        <taxon>Staphylococcaceae</taxon>
        <taxon>Macrococcoides</taxon>
    </lineage>
</organism>
<proteinExistence type="predicted"/>
<name>A0ACC9MQG8_9STAP</name>
<dbReference type="EMBL" id="PIWU01000020">
    <property type="protein sequence ID" value="PKE55665.1"/>
    <property type="molecule type" value="Genomic_DNA"/>
</dbReference>
<keyword evidence="2" id="KW-1185">Reference proteome</keyword>
<protein>
    <submittedName>
        <fullName evidence="1">Uncharacterized protein</fullName>
    </submittedName>
</protein>
<dbReference type="Proteomes" id="UP000233606">
    <property type="component" value="Unassembled WGS sequence"/>
</dbReference>
<accession>A0ACC9MQG8</accession>
<evidence type="ECO:0000313" key="2">
    <source>
        <dbReference type="Proteomes" id="UP000233606"/>
    </source>
</evidence>
<sequence length="143" mass="16615">MNRFKSIVDDLISESRSKEIQKEKEKNDRIDMLKALSFDFPEMKEMLKSCGYNMVISEEFDRGFCSIRDQESRLGILYVVDNIIGGVAVYINEGAMSIPDNRFNINNIRKTDDNGKVYYDVSKISDENFKLLFKALEKNKMSE</sequence>